<feature type="coiled-coil region" evidence="2">
    <location>
        <begin position="872"/>
        <end position="906"/>
    </location>
</feature>
<dbReference type="GO" id="GO:0005524">
    <property type="term" value="F:ATP binding"/>
    <property type="evidence" value="ECO:0007669"/>
    <property type="project" value="InterPro"/>
</dbReference>
<proteinExistence type="predicted"/>
<dbReference type="InterPro" id="IPR010935">
    <property type="entry name" value="SMC_hinge"/>
</dbReference>
<dbReference type="Pfam" id="PF02463">
    <property type="entry name" value="SMC_N"/>
    <property type="match status" value="1"/>
</dbReference>
<accession>A0A291S6Y9</accession>
<dbReference type="GO" id="GO:0005694">
    <property type="term" value="C:chromosome"/>
    <property type="evidence" value="ECO:0007669"/>
    <property type="project" value="InterPro"/>
</dbReference>
<reference evidence="4" key="1">
    <citation type="journal article" date="2017" name="J. Hered.">
        <title>Retention of Core Meiotic Genes Across Diverse Hymenoptera.</title>
        <authorList>
            <person name="Tvedte E.S."/>
            <person name="Forbes A.A."/>
            <person name="Logsdon J.M.Jr."/>
        </authorList>
    </citation>
    <scope>NUCLEOTIDE SEQUENCE</scope>
    <source>
        <tissue evidence="4">Whole body</tissue>
    </source>
</reference>
<dbReference type="AlphaFoldDB" id="A0A291S6Y9"/>
<dbReference type="EMBL" id="MF433020">
    <property type="protein sequence ID" value="ATL75371.1"/>
    <property type="molecule type" value="Genomic_DNA"/>
</dbReference>
<feature type="coiled-coil region" evidence="2">
    <location>
        <begin position="711"/>
        <end position="738"/>
    </location>
</feature>
<organism evidence="4">
    <name type="scientific">Diachasma muliebre</name>
    <dbReference type="NCBI Taxonomy" id="1309577"/>
    <lineage>
        <taxon>Eukaryota</taxon>
        <taxon>Metazoa</taxon>
        <taxon>Ecdysozoa</taxon>
        <taxon>Arthropoda</taxon>
        <taxon>Hexapoda</taxon>
        <taxon>Insecta</taxon>
        <taxon>Pterygota</taxon>
        <taxon>Neoptera</taxon>
        <taxon>Endopterygota</taxon>
        <taxon>Hymenoptera</taxon>
        <taxon>Apocrita</taxon>
        <taxon>Ichneumonoidea</taxon>
        <taxon>Braconidae</taxon>
        <taxon>Opiinae</taxon>
        <taxon>Diachasma</taxon>
    </lineage>
</organism>
<dbReference type="InterPro" id="IPR027417">
    <property type="entry name" value="P-loop_NTPase"/>
</dbReference>
<gene>
    <name evidence="4" type="primary">SMC3C</name>
</gene>
<dbReference type="InterPro" id="IPR036277">
    <property type="entry name" value="SMC_hinge_sf"/>
</dbReference>
<feature type="domain" description="SMC hinge" evidence="3">
    <location>
        <begin position="469"/>
        <end position="583"/>
    </location>
</feature>
<dbReference type="Gene3D" id="3.40.50.300">
    <property type="entry name" value="P-loop containing nucleotide triphosphate hydrolases"/>
    <property type="match status" value="2"/>
</dbReference>
<evidence type="ECO:0000256" key="2">
    <source>
        <dbReference type="SAM" id="Coils"/>
    </source>
</evidence>
<dbReference type="SUPFAM" id="SSF52540">
    <property type="entry name" value="P-loop containing nucleoside triphosphate hydrolases"/>
    <property type="match status" value="1"/>
</dbReference>
<sequence>MHIKQIVIENFKSYRGHHVFDGLHPGHNAIVGLNGSGKSSLLESISFVLSDRYYPIPEDQRFSVINNSPINHTRSASVEIILSNDDNVLSVDAPEVRIRRVISLEFDRITINNESFEPADLFQLLSPVFPRENPYHIIRPDDVAHLVTGSVRLKLISTAIGLPAYQKRLEDLLSKISKKTEFLSQKKPEIVALRETLSLTGAKNSRLQKLTERKRYLDHKLCTLTVGSLTSHLRKLDEEFLRVERAKEACSQLPEELQALSLEESEIKRKLQGLKSGELQSFAQRRQNLVFKISALEEESQMLEEKLLKARKTVEEAPHELEAHEEQMLALFRRRKALKSSPQVSSKSPQEEVLLENEELESKVAQILSQKIESEERLKALEKQLRAAELQLCDHKRQREKFLESRQYLLGEVRAASLHDDIEALTKDVTTIRQQLQLEGIKDVLEGIESVRKILKAWRKKEGMGYFVNGVKGVFLDVFTIRDPGVALAVEVRGADKLFHHVVRDQEVIDEIMFEKAERKLGGVVKFISLKDIRRQRVRPLTKEFDYLASYLVPREEEFKKAVDFVFGDTVVVRNTKVEVEAARRGGLRWITREGKQDRGKVRGDQPDGNFSLVGLYELYRESRDKLENMEIKWRGLLRLEELDFKVSEARQHFLRLEFDTEEGSIQLERINRVYMTMKRSLEEKRMRFEESRRKFLAAGGGIEELGGTSVDEVEATMEELRRESSLLRRELEAATGEIPVLEGRLESLRTILLRHREEKDDLELWSGDCSPDLLRKRFAVIQEDQRRILEREKGWKAAKEHVEMIKFRVDTLEMEIKGLREWDLNQGPVPLVQDAGIFEGLGKEELQARIRDLGREEEALGAVEPGIKGRMEALEGHLKALEDLVVKEEERKRSYVVEVERIEAERVEALRAGFERINEFFGEIFGEIVVNGRARLYPVDEDGGEVEDGDWGRVRGVRMRATFGGGQEVERMHQLSGGQKTVIALTLIFAVHRFKPAPFYLLDEIDKALDESFRASVAGLVHGLSGSAQFLIITFREELLMQAQRYFKVTSRHDCSHVEGCSREEAVEIIRSEPEEEWRAISDFFLV</sequence>
<dbReference type="SMART" id="SM00968">
    <property type="entry name" value="SMC_hinge"/>
    <property type="match status" value="1"/>
</dbReference>
<dbReference type="InterPro" id="IPR003395">
    <property type="entry name" value="RecF/RecN/SMC_N"/>
</dbReference>
<feature type="coiled-coil region" evidence="2">
    <location>
        <begin position="286"/>
        <end position="398"/>
    </location>
</feature>
<protein>
    <submittedName>
        <fullName evidence="4">Structural maintenance of chromosomes 3C</fullName>
    </submittedName>
</protein>
<dbReference type="SUPFAM" id="SSF75553">
    <property type="entry name" value="Smc hinge domain"/>
    <property type="match status" value="1"/>
</dbReference>
<dbReference type="PANTHER" id="PTHR43977">
    <property type="entry name" value="STRUCTURAL MAINTENANCE OF CHROMOSOMES PROTEIN 3"/>
    <property type="match status" value="1"/>
</dbReference>
<evidence type="ECO:0000256" key="1">
    <source>
        <dbReference type="ARBA" id="ARBA00023054"/>
    </source>
</evidence>
<evidence type="ECO:0000313" key="4">
    <source>
        <dbReference type="EMBL" id="ATL75371.1"/>
    </source>
</evidence>
<dbReference type="Gene3D" id="1.20.1060.20">
    <property type="match status" value="1"/>
</dbReference>
<dbReference type="Pfam" id="PF06470">
    <property type="entry name" value="SMC_hinge"/>
    <property type="match status" value="1"/>
</dbReference>
<dbReference type="GO" id="GO:0051276">
    <property type="term" value="P:chromosome organization"/>
    <property type="evidence" value="ECO:0007669"/>
    <property type="project" value="InterPro"/>
</dbReference>
<evidence type="ECO:0000259" key="3">
    <source>
        <dbReference type="SMART" id="SM00968"/>
    </source>
</evidence>
<keyword evidence="1 2" id="KW-0175">Coiled coil</keyword>
<name>A0A291S6Y9_9HYME</name>